<dbReference type="VEuPathDB" id="FungiDB:MGYG_05364"/>
<dbReference type="Proteomes" id="UP000002669">
    <property type="component" value="Unassembled WGS sequence"/>
</dbReference>
<feature type="compositionally biased region" description="Basic and acidic residues" evidence="1">
    <location>
        <begin position="59"/>
        <end position="71"/>
    </location>
</feature>
<dbReference type="RefSeq" id="XP_003172779.1">
    <property type="nucleotide sequence ID" value="XM_003172731.1"/>
</dbReference>
<name>E4UVP1_ARTGP</name>
<proteinExistence type="predicted"/>
<keyword evidence="3" id="KW-1185">Reference proteome</keyword>
<gene>
    <name evidence="2" type="ORF">MGYG_05364</name>
</gene>
<evidence type="ECO:0000256" key="1">
    <source>
        <dbReference type="SAM" id="MobiDB-lite"/>
    </source>
</evidence>
<sequence length="112" mass="12390">MAIIKAALDVFSSTSFGEDAVLVCSEDLHRAVALVSYFKNRYKPDGERQASVAAAPVTYRDDDNKKADDSKNTLTQSNKEEEAFTNITTYSKFSPKLAAVSEYWKEILVAVS</sequence>
<evidence type="ECO:0000313" key="2">
    <source>
        <dbReference type="EMBL" id="EFR02368.1"/>
    </source>
</evidence>
<protein>
    <submittedName>
        <fullName evidence="2">Uncharacterized protein</fullName>
    </submittedName>
</protein>
<dbReference type="InParanoid" id="E4UVP1"/>
<evidence type="ECO:0000313" key="3">
    <source>
        <dbReference type="Proteomes" id="UP000002669"/>
    </source>
</evidence>
<organism evidence="3">
    <name type="scientific">Arthroderma gypseum (strain ATCC MYA-4604 / CBS 118893)</name>
    <name type="common">Microsporum gypseum</name>
    <dbReference type="NCBI Taxonomy" id="535722"/>
    <lineage>
        <taxon>Eukaryota</taxon>
        <taxon>Fungi</taxon>
        <taxon>Dikarya</taxon>
        <taxon>Ascomycota</taxon>
        <taxon>Pezizomycotina</taxon>
        <taxon>Eurotiomycetes</taxon>
        <taxon>Eurotiomycetidae</taxon>
        <taxon>Onygenales</taxon>
        <taxon>Arthrodermataceae</taxon>
        <taxon>Nannizzia</taxon>
    </lineage>
</organism>
<feature type="region of interest" description="Disordered" evidence="1">
    <location>
        <begin position="44"/>
        <end position="77"/>
    </location>
</feature>
<dbReference type="EMBL" id="DS989825">
    <property type="protein sequence ID" value="EFR02368.1"/>
    <property type="molecule type" value="Genomic_DNA"/>
</dbReference>
<reference evidence="3" key="1">
    <citation type="journal article" date="2012" name="MBio">
        <title>Comparative genome analysis of Trichophyton rubrum and related dermatophytes reveals candidate genes involved in infection.</title>
        <authorList>
            <person name="Martinez D.A."/>
            <person name="Oliver B.G."/>
            <person name="Graeser Y."/>
            <person name="Goldberg J.M."/>
            <person name="Li W."/>
            <person name="Martinez-Rossi N.M."/>
            <person name="Monod M."/>
            <person name="Shelest E."/>
            <person name="Barton R.C."/>
            <person name="Birch E."/>
            <person name="Brakhage A.A."/>
            <person name="Chen Z."/>
            <person name="Gurr S.J."/>
            <person name="Heiman D."/>
            <person name="Heitman J."/>
            <person name="Kosti I."/>
            <person name="Rossi A."/>
            <person name="Saif S."/>
            <person name="Samalova M."/>
            <person name="Saunders C.W."/>
            <person name="Shea T."/>
            <person name="Summerbell R.C."/>
            <person name="Xu J."/>
            <person name="Young S."/>
            <person name="Zeng Q."/>
            <person name="Birren B.W."/>
            <person name="Cuomo C.A."/>
            <person name="White T.C."/>
        </authorList>
    </citation>
    <scope>NUCLEOTIDE SEQUENCE [LARGE SCALE GENOMIC DNA]</scope>
    <source>
        <strain evidence="3">ATCC MYA-4604 / CBS 118893</strain>
    </source>
</reference>
<dbReference type="AlphaFoldDB" id="E4UVP1"/>
<dbReference type="HOGENOM" id="CLU_2145251_0_0_1"/>
<dbReference type="GeneID" id="10028055"/>
<accession>E4UVP1</accession>